<proteinExistence type="predicted"/>
<organism evidence="2 3">
    <name type="scientific">Dendryphion nanum</name>
    <dbReference type="NCBI Taxonomy" id="256645"/>
    <lineage>
        <taxon>Eukaryota</taxon>
        <taxon>Fungi</taxon>
        <taxon>Dikarya</taxon>
        <taxon>Ascomycota</taxon>
        <taxon>Pezizomycotina</taxon>
        <taxon>Dothideomycetes</taxon>
        <taxon>Pleosporomycetidae</taxon>
        <taxon>Pleosporales</taxon>
        <taxon>Torulaceae</taxon>
        <taxon>Dendryphion</taxon>
    </lineage>
</organism>
<feature type="compositionally biased region" description="Polar residues" evidence="1">
    <location>
        <begin position="583"/>
        <end position="592"/>
    </location>
</feature>
<feature type="compositionally biased region" description="Polar residues" evidence="1">
    <location>
        <begin position="604"/>
        <end position="616"/>
    </location>
</feature>
<feature type="region of interest" description="Disordered" evidence="1">
    <location>
        <begin position="359"/>
        <end position="443"/>
    </location>
</feature>
<name>A0A9P9IKD4_9PLEO</name>
<gene>
    <name evidence="2" type="ORF">B0J11DRAFT_605865</name>
</gene>
<dbReference type="Proteomes" id="UP000700596">
    <property type="component" value="Unassembled WGS sequence"/>
</dbReference>
<feature type="compositionally biased region" description="Polar residues" evidence="1">
    <location>
        <begin position="274"/>
        <end position="287"/>
    </location>
</feature>
<evidence type="ECO:0000313" key="2">
    <source>
        <dbReference type="EMBL" id="KAH7125463.1"/>
    </source>
</evidence>
<feature type="compositionally biased region" description="Polar residues" evidence="1">
    <location>
        <begin position="419"/>
        <end position="428"/>
    </location>
</feature>
<dbReference type="AlphaFoldDB" id="A0A9P9IKD4"/>
<comment type="caution">
    <text evidence="2">The sequence shown here is derived from an EMBL/GenBank/DDBJ whole genome shotgun (WGS) entry which is preliminary data.</text>
</comment>
<reference evidence="2" key="1">
    <citation type="journal article" date="2021" name="Nat. Commun.">
        <title>Genetic determinants of endophytism in the Arabidopsis root mycobiome.</title>
        <authorList>
            <person name="Mesny F."/>
            <person name="Miyauchi S."/>
            <person name="Thiergart T."/>
            <person name="Pickel B."/>
            <person name="Atanasova L."/>
            <person name="Karlsson M."/>
            <person name="Huettel B."/>
            <person name="Barry K.W."/>
            <person name="Haridas S."/>
            <person name="Chen C."/>
            <person name="Bauer D."/>
            <person name="Andreopoulos W."/>
            <person name="Pangilinan J."/>
            <person name="LaButti K."/>
            <person name="Riley R."/>
            <person name="Lipzen A."/>
            <person name="Clum A."/>
            <person name="Drula E."/>
            <person name="Henrissat B."/>
            <person name="Kohler A."/>
            <person name="Grigoriev I.V."/>
            <person name="Martin F.M."/>
            <person name="Hacquard S."/>
        </authorList>
    </citation>
    <scope>NUCLEOTIDE SEQUENCE</scope>
    <source>
        <strain evidence="2">MPI-CAGE-CH-0243</strain>
    </source>
</reference>
<dbReference type="EMBL" id="JAGMWT010000007">
    <property type="protein sequence ID" value="KAH7125463.1"/>
    <property type="molecule type" value="Genomic_DNA"/>
</dbReference>
<dbReference type="OrthoDB" id="3785701at2759"/>
<accession>A0A9P9IKD4</accession>
<feature type="compositionally biased region" description="Low complexity" evidence="1">
    <location>
        <begin position="399"/>
        <end position="408"/>
    </location>
</feature>
<feature type="compositionally biased region" description="Basic and acidic residues" evidence="1">
    <location>
        <begin position="320"/>
        <end position="329"/>
    </location>
</feature>
<sequence>MASYDTEAAIIADFNEFINFEPENNDQNTGGLSDADFTEYLRAEIDKLDANLGPQPDNSLFIAESEVPQVTRLEAGNSLLAASAEDYGTQSVEGQVLFGQKYSDPHDLATNDHTQEYSVLPPNNSQHLATAHFNQFYNEDNQAYPVLPSTGLQHLVTEHSTQESLVAPPVGFQHLSASHSNQFRSEHSKTSSVAPLDGSRQLSAAHLNQLCNDQTQGRPVKLSGNLHLLAQLLNQRLPPQMQKRPRASSPEQPAAGANKRRKGSGPFVIDSDSEGNGASTTPTSKNATAAPARPVMNTGKINLERLKQAMSASAQNPGPRLEELSEEQHGGGFGMSRAELQSYRLEAVRSRQLANPNQAAAGVINTRPSVDVPSPVGGTNRLPSSSRSPPSVTKENKRSATAPTSSKKSAAKPNKRSFPTCTKSSAVTKSARERKKLAQSTAGIADTARLSSDTVANAYQQHGNPAMSQHFDISPVEQYLPGSSQERLSQQQTGFTTYNMDTTQHITVPNHPYQFQGLSGLDMRSSQSPPTFLGSPNAMLAEPSFTQVTQPPKSSTPPVSPMTAFQQTNSFMSRSQSEHEQHVSAQTEQHMTSPAAASHRADSSIANSGTTSPHMPQQPNIEIARANAFEQVPLPEYRIYQKIYSSLDDPITIGATQLIPRNFTSVDEANKDAAALIDATSMYPQAFDIRYISQTRARDSHDCLRYHGIFTTAANPTLHTHHEIWVSRIHVHRSAN</sequence>
<feature type="region of interest" description="Disordered" evidence="1">
    <location>
        <begin position="238"/>
        <end position="296"/>
    </location>
</feature>
<evidence type="ECO:0000256" key="1">
    <source>
        <dbReference type="SAM" id="MobiDB-lite"/>
    </source>
</evidence>
<feature type="region of interest" description="Disordered" evidence="1">
    <location>
        <begin position="571"/>
        <end position="616"/>
    </location>
</feature>
<evidence type="ECO:0000313" key="3">
    <source>
        <dbReference type="Proteomes" id="UP000700596"/>
    </source>
</evidence>
<keyword evidence="3" id="KW-1185">Reference proteome</keyword>
<feature type="region of interest" description="Disordered" evidence="1">
    <location>
        <begin position="310"/>
        <end position="334"/>
    </location>
</feature>
<protein>
    <submittedName>
        <fullName evidence="2">Uncharacterized protein</fullName>
    </submittedName>
</protein>